<dbReference type="Gene3D" id="6.10.140.2220">
    <property type="match status" value="1"/>
</dbReference>
<feature type="compositionally biased region" description="Basic and acidic residues" evidence="5">
    <location>
        <begin position="656"/>
        <end position="669"/>
    </location>
</feature>
<evidence type="ECO:0000256" key="1">
    <source>
        <dbReference type="ARBA" id="ARBA00022723"/>
    </source>
</evidence>
<feature type="compositionally biased region" description="Basic and acidic residues" evidence="5">
    <location>
        <begin position="183"/>
        <end position="193"/>
    </location>
</feature>
<feature type="region of interest" description="Disordered" evidence="5">
    <location>
        <begin position="356"/>
        <end position="431"/>
    </location>
</feature>
<dbReference type="SUPFAM" id="SSF144232">
    <property type="entry name" value="HIT/MYND zinc finger-like"/>
    <property type="match status" value="1"/>
</dbReference>
<dbReference type="AlphaFoldDB" id="A0A8S4A6T6"/>
<feature type="region of interest" description="Disordered" evidence="5">
    <location>
        <begin position="216"/>
        <end position="282"/>
    </location>
</feature>
<evidence type="ECO:0000256" key="3">
    <source>
        <dbReference type="ARBA" id="ARBA00022833"/>
    </source>
</evidence>
<feature type="compositionally biased region" description="Polar residues" evidence="5">
    <location>
        <begin position="414"/>
        <end position="431"/>
    </location>
</feature>
<feature type="compositionally biased region" description="Polar residues" evidence="5">
    <location>
        <begin position="356"/>
        <end position="379"/>
    </location>
</feature>
<gene>
    <name evidence="7" type="ORF">CUNI_LOCUS21353</name>
</gene>
<dbReference type="Pfam" id="PF01753">
    <property type="entry name" value="zf-MYND"/>
    <property type="match status" value="1"/>
</dbReference>
<feature type="compositionally biased region" description="Basic and acidic residues" evidence="5">
    <location>
        <begin position="475"/>
        <end position="493"/>
    </location>
</feature>
<accession>A0A8S4A6T6</accession>
<keyword evidence="8" id="KW-1185">Reference proteome</keyword>
<feature type="compositionally biased region" description="Polar residues" evidence="5">
    <location>
        <begin position="639"/>
        <end position="654"/>
    </location>
</feature>
<evidence type="ECO:0000313" key="7">
    <source>
        <dbReference type="EMBL" id="CAG5135795.1"/>
    </source>
</evidence>
<dbReference type="OrthoDB" id="10688955at2759"/>
<evidence type="ECO:0000256" key="5">
    <source>
        <dbReference type="SAM" id="MobiDB-lite"/>
    </source>
</evidence>
<dbReference type="Proteomes" id="UP000678393">
    <property type="component" value="Unassembled WGS sequence"/>
</dbReference>
<dbReference type="GO" id="GO:0008270">
    <property type="term" value="F:zinc ion binding"/>
    <property type="evidence" value="ECO:0007669"/>
    <property type="project" value="UniProtKB-KW"/>
</dbReference>
<feature type="compositionally biased region" description="Polar residues" evidence="5">
    <location>
        <begin position="532"/>
        <end position="558"/>
    </location>
</feature>
<feature type="domain" description="MYND-type" evidence="6">
    <location>
        <begin position="46"/>
        <end position="85"/>
    </location>
</feature>
<dbReference type="EMBL" id="CAJHNH020008455">
    <property type="protein sequence ID" value="CAG5135795.1"/>
    <property type="molecule type" value="Genomic_DNA"/>
</dbReference>
<feature type="compositionally biased region" description="Low complexity" evidence="5">
    <location>
        <begin position="577"/>
        <end position="587"/>
    </location>
</feature>
<feature type="compositionally biased region" description="Polar residues" evidence="5">
    <location>
        <begin position="386"/>
        <end position="397"/>
    </location>
</feature>
<feature type="compositionally biased region" description="Polar residues" evidence="5">
    <location>
        <begin position="216"/>
        <end position="232"/>
    </location>
</feature>
<evidence type="ECO:0000256" key="2">
    <source>
        <dbReference type="ARBA" id="ARBA00022771"/>
    </source>
</evidence>
<evidence type="ECO:0000313" key="8">
    <source>
        <dbReference type="Proteomes" id="UP000678393"/>
    </source>
</evidence>
<keyword evidence="1" id="KW-0479">Metal-binding</keyword>
<feature type="region of interest" description="Disordered" evidence="5">
    <location>
        <begin position="521"/>
        <end position="669"/>
    </location>
</feature>
<feature type="compositionally biased region" description="Basic and acidic residues" evidence="5">
    <location>
        <begin position="563"/>
        <end position="575"/>
    </location>
</feature>
<sequence length="831" mass="91501">MFKLQPLPQRCHHLKSTKSLLNHSNMKRSSVELLLQYRWRKALGLCMECGKPVKHGGVQCSLCQFFRYCSPQCLDKDREVHTPMCKVFIFIREMRQVSPECATMMSEDVIHRAQLLDCEGNLISPSVMEDVYVVNSSSSFSRPIAHVVTGSKSDTEVLNSSESIDDALSKQESASVNDTESESTGKCKDYTRFTNERESTSGIKFKKDIESKTDSEILSTSGFKSGRGSDSFTGLRDNSDLKNDNGFTDETRCKTDNTLKSGSQSESDSKTSRSKVQSPDPAQKYVTATFTVKINNGGKPTVVSEVFQQKSSCGAEGSCVRGQFNVPDCMKQYITACAKYRQATKGSCHDKLLNNNQASQQKSSDRISNFSNTETNPTIRQRGEAANQSSGVENSTAVHKLPNSEGHLGKNDAHSSNSETGNRNISNNCSLTSKPESFGLSWWQKSNKDSSKKSTQGNASSKQPSSDKNQQTENGSKEKSSRSKVFDSGDRKVPGSVETSKQTESQEYGLGWWQCRLPQTSSSTTKHEIKQESQTGQSSYENRQQVPDPHQTASNSCESGKVPSKDGAVDKKTFDKSNSSRTASSNHSLDRDASAENTHLNTPGQNGASETSTDRQAPQCDDFGAGWWKPPTKVRNTKSENSTKPTTDKASTSKPECADEQKKQRDKSCDNVNTCTDLIPFKVSLTAEHIVRFAKVASRILSSLIHTEAMHGRVIRMGLISVPALWTASLGGSRVTLVVEIVMRIPGMMPGVIVHDELGHFAQVLFNTSESKMYTVPGTNGLLTLPISACLRPGTFVLLRAVSWEQLQDGSLIIVMKDMSCVDFIFYELFK</sequence>
<evidence type="ECO:0000259" key="6">
    <source>
        <dbReference type="PROSITE" id="PS50865"/>
    </source>
</evidence>
<name>A0A8S4A6T6_9EUPU</name>
<evidence type="ECO:0000256" key="4">
    <source>
        <dbReference type="PROSITE-ProRule" id="PRU00134"/>
    </source>
</evidence>
<feature type="region of interest" description="Disordered" evidence="5">
    <location>
        <begin position="444"/>
        <end position="505"/>
    </location>
</feature>
<keyword evidence="2 4" id="KW-0863">Zinc-finger</keyword>
<protein>
    <recommendedName>
        <fullName evidence="6">MYND-type domain-containing protein</fullName>
    </recommendedName>
</protein>
<dbReference type="InterPro" id="IPR002893">
    <property type="entry name" value="Znf_MYND"/>
</dbReference>
<reference evidence="7" key="1">
    <citation type="submission" date="2021-04" db="EMBL/GenBank/DDBJ databases">
        <authorList>
            <consortium name="Molecular Ecology Group"/>
        </authorList>
    </citation>
    <scope>NUCLEOTIDE SEQUENCE</scope>
</reference>
<feature type="compositionally biased region" description="Polar residues" evidence="5">
    <location>
        <begin position="453"/>
        <end position="474"/>
    </location>
</feature>
<organism evidence="7 8">
    <name type="scientific">Candidula unifasciata</name>
    <dbReference type="NCBI Taxonomy" id="100452"/>
    <lineage>
        <taxon>Eukaryota</taxon>
        <taxon>Metazoa</taxon>
        <taxon>Spiralia</taxon>
        <taxon>Lophotrochozoa</taxon>
        <taxon>Mollusca</taxon>
        <taxon>Gastropoda</taxon>
        <taxon>Heterobranchia</taxon>
        <taxon>Euthyneura</taxon>
        <taxon>Panpulmonata</taxon>
        <taxon>Eupulmonata</taxon>
        <taxon>Stylommatophora</taxon>
        <taxon>Helicina</taxon>
        <taxon>Helicoidea</taxon>
        <taxon>Geomitridae</taxon>
        <taxon>Candidula</taxon>
    </lineage>
</organism>
<feature type="compositionally biased region" description="Polar residues" evidence="5">
    <location>
        <begin position="170"/>
        <end position="182"/>
    </location>
</feature>
<feature type="compositionally biased region" description="Basic and acidic residues" evidence="5">
    <location>
        <begin position="237"/>
        <end position="257"/>
    </location>
</feature>
<proteinExistence type="predicted"/>
<feature type="compositionally biased region" description="Polar residues" evidence="5">
    <location>
        <begin position="595"/>
        <end position="616"/>
    </location>
</feature>
<comment type="caution">
    <text evidence="7">The sequence shown here is derived from an EMBL/GenBank/DDBJ whole genome shotgun (WGS) entry which is preliminary data.</text>
</comment>
<feature type="region of interest" description="Disordered" evidence="5">
    <location>
        <begin position="158"/>
        <end position="193"/>
    </location>
</feature>
<dbReference type="PROSITE" id="PS01360">
    <property type="entry name" value="ZF_MYND_1"/>
    <property type="match status" value="1"/>
</dbReference>
<dbReference type="PROSITE" id="PS50865">
    <property type="entry name" value="ZF_MYND_2"/>
    <property type="match status" value="1"/>
</dbReference>
<keyword evidence="3" id="KW-0862">Zinc</keyword>